<reference evidence="1 2" key="1">
    <citation type="journal article" date="2022" name="Plant J.">
        <title>Chromosome-level genome of Camellia lanceoleosa provides a valuable resource for understanding genome evolution and self-incompatibility.</title>
        <authorList>
            <person name="Gong W."/>
            <person name="Xiao S."/>
            <person name="Wang L."/>
            <person name="Liao Z."/>
            <person name="Chang Y."/>
            <person name="Mo W."/>
            <person name="Hu G."/>
            <person name="Li W."/>
            <person name="Zhao G."/>
            <person name="Zhu H."/>
            <person name="Hu X."/>
            <person name="Ji K."/>
            <person name="Xiang X."/>
            <person name="Song Q."/>
            <person name="Yuan D."/>
            <person name="Jin S."/>
            <person name="Zhang L."/>
        </authorList>
    </citation>
    <scope>NUCLEOTIDE SEQUENCE [LARGE SCALE GENOMIC DNA]</scope>
    <source>
        <strain evidence="1">SQ_2022a</strain>
    </source>
</reference>
<organism evidence="1 2">
    <name type="scientific">Camellia lanceoleosa</name>
    <dbReference type="NCBI Taxonomy" id="1840588"/>
    <lineage>
        <taxon>Eukaryota</taxon>
        <taxon>Viridiplantae</taxon>
        <taxon>Streptophyta</taxon>
        <taxon>Embryophyta</taxon>
        <taxon>Tracheophyta</taxon>
        <taxon>Spermatophyta</taxon>
        <taxon>Magnoliopsida</taxon>
        <taxon>eudicotyledons</taxon>
        <taxon>Gunneridae</taxon>
        <taxon>Pentapetalae</taxon>
        <taxon>asterids</taxon>
        <taxon>Ericales</taxon>
        <taxon>Theaceae</taxon>
        <taxon>Camellia</taxon>
    </lineage>
</organism>
<proteinExistence type="predicted"/>
<protein>
    <submittedName>
        <fullName evidence="1">Uncharacterized protein</fullName>
    </submittedName>
</protein>
<dbReference type="EMBL" id="CM045759">
    <property type="protein sequence ID" value="KAI8018210.1"/>
    <property type="molecule type" value="Genomic_DNA"/>
</dbReference>
<accession>A0ACC0I0D4</accession>
<comment type="caution">
    <text evidence="1">The sequence shown here is derived from an EMBL/GenBank/DDBJ whole genome shotgun (WGS) entry which is preliminary data.</text>
</comment>
<evidence type="ECO:0000313" key="2">
    <source>
        <dbReference type="Proteomes" id="UP001060215"/>
    </source>
</evidence>
<keyword evidence="2" id="KW-1185">Reference proteome</keyword>
<evidence type="ECO:0000313" key="1">
    <source>
        <dbReference type="EMBL" id="KAI8018210.1"/>
    </source>
</evidence>
<gene>
    <name evidence="1" type="ORF">LOK49_LG04G02106</name>
</gene>
<sequence>MAPELNIIPISADRSGQLLLALVNISGPLMEYGVQREACVVSICLETVVTTSSTLQTTVKMGYIQGLKCMVSALELYEVENSDGENKQQVVSLINYVQSKRGNMMWENEVPTVVRPELPSAALLSALVQSMVDAIFFQGDLRETWGTEALKWAMECTSRHLVFGKSSTCSFGIHYGNSIDLTSDGGEYKAYKSNTLPPTFLELSHDVVVGPTSLLQQQQQKACSVAANLSIWCRAKSLDELAMVFMAYSHGEIKSIDNLLACVSPLLCNEWFPKHSTLAFGHLLRLLEKGLVEYQRVILLMLKALLQHTPMDVAQSPHMYAIVSQLVESTLCWETLSVLEALLQSCGSTTGSHPHDPGFFENGPGGTDEKLLVPHTSFKAKSGPL</sequence>
<name>A0ACC0I0D4_9ERIC</name>
<dbReference type="Proteomes" id="UP001060215">
    <property type="component" value="Chromosome 2"/>
</dbReference>